<organism evidence="2 3">
    <name type="scientific">Candidatus Protochlamydia amoebophila</name>
    <dbReference type="NCBI Taxonomy" id="362787"/>
    <lineage>
        <taxon>Bacteria</taxon>
        <taxon>Pseudomonadati</taxon>
        <taxon>Chlamydiota</taxon>
        <taxon>Chlamydiia</taxon>
        <taxon>Parachlamydiales</taxon>
        <taxon>Parachlamydiaceae</taxon>
        <taxon>Candidatus Protochlamydia</taxon>
    </lineage>
</organism>
<dbReference type="EMBL" id="JSAN01000047">
    <property type="protein sequence ID" value="KIC72790.1"/>
    <property type="molecule type" value="Genomic_DNA"/>
</dbReference>
<dbReference type="Gene3D" id="3.90.70.10">
    <property type="entry name" value="Cysteine proteinases"/>
    <property type="match status" value="1"/>
</dbReference>
<feature type="domain" description="USP" evidence="1">
    <location>
        <begin position="262"/>
        <end position="624"/>
    </location>
</feature>
<evidence type="ECO:0000313" key="3">
    <source>
        <dbReference type="Proteomes" id="UP000031465"/>
    </source>
</evidence>
<dbReference type="GO" id="GO:0016579">
    <property type="term" value="P:protein deubiquitination"/>
    <property type="evidence" value="ECO:0007669"/>
    <property type="project" value="InterPro"/>
</dbReference>
<protein>
    <recommendedName>
        <fullName evidence="1">USP domain-containing protein</fullName>
    </recommendedName>
</protein>
<dbReference type="InterPro" id="IPR050164">
    <property type="entry name" value="Peptidase_C19"/>
</dbReference>
<accession>A0A0C1JNH6</accession>
<name>A0A0C1JNH6_9BACT</name>
<dbReference type="PATRIC" id="fig|362787.3.peg.749"/>
<dbReference type="InterPro" id="IPR028889">
    <property type="entry name" value="USP"/>
</dbReference>
<proteinExistence type="predicted"/>
<evidence type="ECO:0000313" key="2">
    <source>
        <dbReference type="EMBL" id="KIC72790.1"/>
    </source>
</evidence>
<gene>
    <name evidence="2" type="ORF">DB44_CA00020</name>
</gene>
<dbReference type="SUPFAM" id="SSF54001">
    <property type="entry name" value="Cysteine proteinases"/>
    <property type="match status" value="1"/>
</dbReference>
<evidence type="ECO:0000259" key="1">
    <source>
        <dbReference type="PROSITE" id="PS50235"/>
    </source>
</evidence>
<dbReference type="AlphaFoldDB" id="A0A0C1JNH6"/>
<dbReference type="RefSeq" id="WP_039357429.1">
    <property type="nucleotide sequence ID" value="NZ_JSAN01000047.1"/>
</dbReference>
<dbReference type="PANTHER" id="PTHR24006">
    <property type="entry name" value="UBIQUITIN CARBOXYL-TERMINAL HYDROLASE"/>
    <property type="match status" value="1"/>
</dbReference>
<dbReference type="GO" id="GO:0005829">
    <property type="term" value="C:cytosol"/>
    <property type="evidence" value="ECO:0007669"/>
    <property type="project" value="TreeGrafter"/>
</dbReference>
<dbReference type="GO" id="GO:0004843">
    <property type="term" value="F:cysteine-type deubiquitinase activity"/>
    <property type="evidence" value="ECO:0007669"/>
    <property type="project" value="InterPro"/>
</dbReference>
<comment type="caution">
    <text evidence="2">The sequence shown here is derived from an EMBL/GenBank/DDBJ whole genome shotgun (WGS) entry which is preliminary data.</text>
</comment>
<dbReference type="Proteomes" id="UP000031465">
    <property type="component" value="Unassembled WGS sequence"/>
</dbReference>
<dbReference type="InterPro" id="IPR001394">
    <property type="entry name" value="Peptidase_C19_UCH"/>
</dbReference>
<dbReference type="InterPro" id="IPR038765">
    <property type="entry name" value="Papain-like_cys_pep_sf"/>
</dbReference>
<dbReference type="Pfam" id="PF00443">
    <property type="entry name" value="UCH"/>
    <property type="match status" value="1"/>
</dbReference>
<dbReference type="PROSITE" id="PS50235">
    <property type="entry name" value="USP_3"/>
    <property type="match status" value="1"/>
</dbReference>
<reference evidence="2 3" key="1">
    <citation type="journal article" date="2014" name="Mol. Biol. Evol.">
        <title>Massive expansion of Ubiquitination-related gene families within the Chlamydiae.</title>
        <authorList>
            <person name="Domman D."/>
            <person name="Collingro A."/>
            <person name="Lagkouvardos I."/>
            <person name="Gehre L."/>
            <person name="Weinmaier T."/>
            <person name="Rattei T."/>
            <person name="Subtil A."/>
            <person name="Horn M."/>
        </authorList>
    </citation>
    <scope>NUCLEOTIDE SEQUENCE [LARGE SCALE GENOMIC DNA]</scope>
    <source>
        <strain evidence="2 3">EI2</strain>
    </source>
</reference>
<sequence>MGILQRIEYPDKTIPPQFSDTHIPEVSRKNDIPYIVTTITKLIYSLWDRSIRQREFIWNSHYLIKEICDRKIYVLREAFFGLAFSPSVDVRSDSFTKLLNSFDLKRAKFDSQFFLLSCQFKQKNLLRRDLNAFYNLYKEFTGIYEQLKNYSDITSRRQPPLPIHYDIKALKEKYDDLNNQLATYLDYEAPAILKAFSEIFNLLLPAGSIIPPEIMKELYEDSKKIEEAIIPYTSMIPPEYQDCIWLLFEKLGYQASSIQKPPHFKNIGNSCYLDSSLQALIALPIVKDRLQKDYLEETIAKLEFEIANGQLNEQDLNNKQFELINKKSSLERRKILKNELSLLLNSYQPVSENQISYVDYFLATRFSEPSSSVFKLRNLLFKSQLHPELEMENLKRQLDASSVFEVLMTEILEYTYSFQKFAETVDLPGRQFISREETLSILQIPFVTNISSLEELIRCSFEKEECVYASVEDRRAFIPSEGIIVNEQALTQVEDEMAPIRPERYQTWMRLKSLPDVLPIQLKRFAGNFEQRVKITDPVDFPENLEIDLSLYFDPSPNDHSSARYEIASYVVHQGGLNCGHYISYVKQGDEYWVCNDTASTIERISREEFCQNRNAYIVVLKRIPNELQLIET</sequence>